<evidence type="ECO:0000313" key="6">
    <source>
        <dbReference type="EMBL" id="MEX6634730.1"/>
    </source>
</evidence>
<proteinExistence type="predicted"/>
<dbReference type="PRINTS" id="PR00035">
    <property type="entry name" value="HTHGNTR"/>
</dbReference>
<organism evidence="6 7">
    <name type="scientific">Hyphococcus lacteus</name>
    <dbReference type="NCBI Taxonomy" id="3143536"/>
    <lineage>
        <taxon>Bacteria</taxon>
        <taxon>Pseudomonadati</taxon>
        <taxon>Pseudomonadota</taxon>
        <taxon>Alphaproteobacteria</taxon>
        <taxon>Parvularculales</taxon>
        <taxon>Parvularculaceae</taxon>
        <taxon>Hyphococcus</taxon>
    </lineage>
</organism>
<protein>
    <submittedName>
        <fullName evidence="6">GntR family transcriptional regulator</fullName>
    </submittedName>
</protein>
<dbReference type="Proteomes" id="UP001560685">
    <property type="component" value="Unassembled WGS sequence"/>
</dbReference>
<dbReference type="SUPFAM" id="SSF46785">
    <property type="entry name" value="Winged helix' DNA-binding domain"/>
    <property type="match status" value="1"/>
</dbReference>
<feature type="compositionally biased region" description="Basic residues" evidence="4">
    <location>
        <begin position="265"/>
        <end position="280"/>
    </location>
</feature>
<keyword evidence="7" id="KW-1185">Reference proteome</keyword>
<dbReference type="Gene3D" id="1.10.10.10">
    <property type="entry name" value="Winged helix-like DNA-binding domain superfamily/Winged helix DNA-binding domain"/>
    <property type="match status" value="1"/>
</dbReference>
<dbReference type="EMBL" id="JBEHZE010000002">
    <property type="protein sequence ID" value="MEX6634730.1"/>
    <property type="molecule type" value="Genomic_DNA"/>
</dbReference>
<feature type="domain" description="HTH gntR-type" evidence="5">
    <location>
        <begin position="29"/>
        <end position="96"/>
    </location>
</feature>
<evidence type="ECO:0000256" key="1">
    <source>
        <dbReference type="ARBA" id="ARBA00023015"/>
    </source>
</evidence>
<keyword evidence="2" id="KW-0238">DNA-binding</keyword>
<accession>A0ABV3Z7E3</accession>
<dbReference type="RefSeq" id="WP_369314771.1">
    <property type="nucleotide sequence ID" value="NZ_JBEHZE010000002.1"/>
</dbReference>
<feature type="region of interest" description="Disordered" evidence="4">
    <location>
        <begin position="1"/>
        <end position="28"/>
    </location>
</feature>
<dbReference type="InterPro" id="IPR000524">
    <property type="entry name" value="Tscrpt_reg_HTH_GntR"/>
</dbReference>
<sequence length="280" mass="31305">MMEQKLTQSKIPSLKSSKTSLSAKAGSPPTLTAHVFARLRDAIVAGRYKPGDRLNESQLARDFQISRIPVREALMQLEEQGLVMNQERRGMFVTTLSDEDVQHINSIRVVLEAEALKLCQLNMTKKEAKRLTALVEQMESWEESTELHAASVDLQFHRGIWNASGNPYLVKTLDTLATALFAHKALDNVSAETKKWRLHHHRGLLNVALGESDVTPEEAMIDHLRTGYTDPARFSSYAAQAGSAEEKEIKATNNEAPKKALSRSTKTKKSNKTVRSKKNE</sequence>
<feature type="region of interest" description="Disordered" evidence="4">
    <location>
        <begin position="239"/>
        <end position="280"/>
    </location>
</feature>
<dbReference type="InterPro" id="IPR036388">
    <property type="entry name" value="WH-like_DNA-bd_sf"/>
</dbReference>
<dbReference type="Pfam" id="PF07729">
    <property type="entry name" value="FCD"/>
    <property type="match status" value="1"/>
</dbReference>
<dbReference type="CDD" id="cd07377">
    <property type="entry name" value="WHTH_GntR"/>
    <property type="match status" value="1"/>
</dbReference>
<keyword evidence="1" id="KW-0805">Transcription regulation</keyword>
<name>A0ABV3Z7E3_9PROT</name>
<evidence type="ECO:0000256" key="3">
    <source>
        <dbReference type="ARBA" id="ARBA00023163"/>
    </source>
</evidence>
<keyword evidence="3" id="KW-0804">Transcription</keyword>
<reference evidence="6 7" key="1">
    <citation type="submission" date="2024-05" db="EMBL/GenBank/DDBJ databases">
        <title>Three bacterial strains, DH-69, EH-24, and ECK-19 isolated from coastal sediments.</title>
        <authorList>
            <person name="Ye Y.-Q."/>
            <person name="Du Z.-J."/>
        </authorList>
    </citation>
    <scope>NUCLEOTIDE SEQUENCE [LARGE SCALE GENOMIC DNA]</scope>
    <source>
        <strain evidence="6 7">ECK-19</strain>
    </source>
</reference>
<feature type="compositionally biased region" description="Low complexity" evidence="4">
    <location>
        <begin position="9"/>
        <end position="27"/>
    </location>
</feature>
<gene>
    <name evidence="6" type="ORF">ABFZ84_14360</name>
</gene>
<dbReference type="SUPFAM" id="SSF48008">
    <property type="entry name" value="GntR ligand-binding domain-like"/>
    <property type="match status" value="1"/>
</dbReference>
<dbReference type="SMART" id="SM00345">
    <property type="entry name" value="HTH_GNTR"/>
    <property type="match status" value="1"/>
</dbReference>
<dbReference type="PROSITE" id="PS50949">
    <property type="entry name" value="HTH_GNTR"/>
    <property type="match status" value="1"/>
</dbReference>
<evidence type="ECO:0000259" key="5">
    <source>
        <dbReference type="PROSITE" id="PS50949"/>
    </source>
</evidence>
<dbReference type="InterPro" id="IPR008920">
    <property type="entry name" value="TF_FadR/GntR_C"/>
</dbReference>
<dbReference type="InterPro" id="IPR036390">
    <property type="entry name" value="WH_DNA-bd_sf"/>
</dbReference>
<dbReference type="PANTHER" id="PTHR43537">
    <property type="entry name" value="TRANSCRIPTIONAL REGULATOR, GNTR FAMILY"/>
    <property type="match status" value="1"/>
</dbReference>
<evidence type="ECO:0000256" key="2">
    <source>
        <dbReference type="ARBA" id="ARBA00023125"/>
    </source>
</evidence>
<dbReference type="InterPro" id="IPR011711">
    <property type="entry name" value="GntR_C"/>
</dbReference>
<evidence type="ECO:0000256" key="4">
    <source>
        <dbReference type="SAM" id="MobiDB-lite"/>
    </source>
</evidence>
<dbReference type="Gene3D" id="1.20.120.530">
    <property type="entry name" value="GntR ligand-binding domain-like"/>
    <property type="match status" value="1"/>
</dbReference>
<dbReference type="SMART" id="SM00895">
    <property type="entry name" value="FCD"/>
    <property type="match status" value="1"/>
</dbReference>
<dbReference type="PANTHER" id="PTHR43537:SF24">
    <property type="entry name" value="GLUCONATE OPERON TRANSCRIPTIONAL REPRESSOR"/>
    <property type="match status" value="1"/>
</dbReference>
<dbReference type="Pfam" id="PF00392">
    <property type="entry name" value="GntR"/>
    <property type="match status" value="1"/>
</dbReference>
<comment type="caution">
    <text evidence="6">The sequence shown here is derived from an EMBL/GenBank/DDBJ whole genome shotgun (WGS) entry which is preliminary data.</text>
</comment>
<evidence type="ECO:0000313" key="7">
    <source>
        <dbReference type="Proteomes" id="UP001560685"/>
    </source>
</evidence>